<evidence type="ECO:0000256" key="7">
    <source>
        <dbReference type="SAM" id="MobiDB-lite"/>
    </source>
</evidence>
<dbReference type="GO" id="GO:0004693">
    <property type="term" value="F:cyclin-dependent protein serine/threonine kinase activity"/>
    <property type="evidence" value="ECO:0007669"/>
    <property type="project" value="TreeGrafter"/>
</dbReference>
<evidence type="ECO:0000256" key="6">
    <source>
        <dbReference type="ARBA" id="ARBA00022840"/>
    </source>
</evidence>
<keyword evidence="6" id="KW-0067">ATP-binding</keyword>
<dbReference type="Pfam" id="PF00069">
    <property type="entry name" value="Pkinase"/>
    <property type="match status" value="1"/>
</dbReference>
<feature type="compositionally biased region" description="Polar residues" evidence="7">
    <location>
        <begin position="1"/>
        <end position="39"/>
    </location>
</feature>
<feature type="region of interest" description="Disordered" evidence="7">
    <location>
        <begin position="1"/>
        <end position="58"/>
    </location>
</feature>
<sequence length="223" mass="25545">MQVQPSIPSHSHQNQNQANSSMPTNQQQSSHNHNVSVGQQRHHNTSSSSSQTNGQPQIPLTAEESAEMDRQKVLYRDFYKCINNFAYYCLGKLGPYKSVIFLVYVTLPLFREVFKARCKKTGRMVALKKILMENEKEGFPITALREVKMLQQLRHENITELIEVCSSRASAYNRDRSTFYLVFAFCEHDLAGLLSNGKVKLGLVHIKTLMKILYDIIQVCDFI</sequence>
<protein>
    <submittedName>
        <fullName evidence="10">Protein kinase domain-containing protein</fullName>
    </submittedName>
</protein>
<evidence type="ECO:0000256" key="4">
    <source>
        <dbReference type="ARBA" id="ARBA00022741"/>
    </source>
</evidence>
<evidence type="ECO:0000313" key="10">
    <source>
        <dbReference type="WBParaSite" id="Hba_07907"/>
    </source>
</evidence>
<dbReference type="PROSITE" id="PS50011">
    <property type="entry name" value="PROTEIN_KINASE_DOM"/>
    <property type="match status" value="1"/>
</dbReference>
<dbReference type="Gene3D" id="3.30.200.20">
    <property type="entry name" value="Phosphorylase Kinase, domain 1"/>
    <property type="match status" value="1"/>
</dbReference>
<keyword evidence="4" id="KW-0547">Nucleotide-binding</keyword>
<name>A0A1I7WRU5_HETBA</name>
<dbReference type="SUPFAM" id="SSF56112">
    <property type="entry name" value="Protein kinase-like (PK-like)"/>
    <property type="match status" value="1"/>
</dbReference>
<accession>A0A1I7WRU5</accession>
<evidence type="ECO:0000256" key="5">
    <source>
        <dbReference type="ARBA" id="ARBA00022777"/>
    </source>
</evidence>
<dbReference type="WBParaSite" id="Hba_07907">
    <property type="protein sequence ID" value="Hba_07907"/>
    <property type="gene ID" value="Hba_07907"/>
</dbReference>
<keyword evidence="5" id="KW-0418">Kinase</keyword>
<dbReference type="Proteomes" id="UP000095283">
    <property type="component" value="Unplaced"/>
</dbReference>
<keyword evidence="2" id="KW-0723">Serine/threonine-protein kinase</keyword>
<evidence type="ECO:0000256" key="2">
    <source>
        <dbReference type="ARBA" id="ARBA00022527"/>
    </source>
</evidence>
<keyword evidence="3" id="KW-0808">Transferase</keyword>
<dbReference type="GO" id="GO:0008353">
    <property type="term" value="F:RNA polymerase II CTD heptapeptide repeat kinase activity"/>
    <property type="evidence" value="ECO:0007669"/>
    <property type="project" value="TreeGrafter"/>
</dbReference>
<evidence type="ECO:0000313" key="9">
    <source>
        <dbReference type="Proteomes" id="UP000095283"/>
    </source>
</evidence>
<dbReference type="PANTHER" id="PTHR24056:SF233">
    <property type="entry name" value="CYCLIN-DEPENDENT KINASE 9"/>
    <property type="match status" value="1"/>
</dbReference>
<dbReference type="PANTHER" id="PTHR24056">
    <property type="entry name" value="CELL DIVISION PROTEIN KINASE"/>
    <property type="match status" value="1"/>
</dbReference>
<dbReference type="AlphaFoldDB" id="A0A1I7WRU5"/>
<dbReference type="GO" id="GO:0005524">
    <property type="term" value="F:ATP binding"/>
    <property type="evidence" value="ECO:0007669"/>
    <property type="project" value="UniProtKB-KW"/>
</dbReference>
<keyword evidence="9" id="KW-1185">Reference proteome</keyword>
<dbReference type="InterPro" id="IPR011009">
    <property type="entry name" value="Kinase-like_dom_sf"/>
</dbReference>
<feature type="domain" description="Protein kinase" evidence="8">
    <location>
        <begin position="99"/>
        <end position="223"/>
    </location>
</feature>
<organism evidence="9 10">
    <name type="scientific">Heterorhabditis bacteriophora</name>
    <name type="common">Entomopathogenic nematode worm</name>
    <dbReference type="NCBI Taxonomy" id="37862"/>
    <lineage>
        <taxon>Eukaryota</taxon>
        <taxon>Metazoa</taxon>
        <taxon>Ecdysozoa</taxon>
        <taxon>Nematoda</taxon>
        <taxon>Chromadorea</taxon>
        <taxon>Rhabditida</taxon>
        <taxon>Rhabditina</taxon>
        <taxon>Rhabditomorpha</taxon>
        <taxon>Strongyloidea</taxon>
        <taxon>Heterorhabditidae</taxon>
        <taxon>Heterorhabditis</taxon>
    </lineage>
</organism>
<dbReference type="InterPro" id="IPR050108">
    <property type="entry name" value="CDK"/>
</dbReference>
<evidence type="ECO:0000256" key="3">
    <source>
        <dbReference type="ARBA" id="ARBA00022679"/>
    </source>
</evidence>
<proteinExistence type="predicted"/>
<evidence type="ECO:0000259" key="8">
    <source>
        <dbReference type="PROSITE" id="PS50011"/>
    </source>
</evidence>
<comment type="subcellular location">
    <subcellularLocation>
        <location evidence="1">Nucleus</location>
    </subcellularLocation>
</comment>
<evidence type="ECO:0000256" key="1">
    <source>
        <dbReference type="ARBA" id="ARBA00004123"/>
    </source>
</evidence>
<reference evidence="10" key="1">
    <citation type="submission" date="2016-11" db="UniProtKB">
        <authorList>
            <consortium name="WormBaseParasite"/>
        </authorList>
    </citation>
    <scope>IDENTIFICATION</scope>
</reference>
<dbReference type="GO" id="GO:0005634">
    <property type="term" value="C:nucleus"/>
    <property type="evidence" value="ECO:0007669"/>
    <property type="project" value="UniProtKB-SubCell"/>
</dbReference>
<dbReference type="InterPro" id="IPR000719">
    <property type="entry name" value="Prot_kinase_dom"/>
</dbReference>